<accession>A0A7I8KPN7</accession>
<sequence length="31" mass="3662">MRNQKTYFTIKTYLRFTTCCKCCCCCCCCCS</sequence>
<proteinExistence type="predicted"/>
<dbReference type="EMBL" id="LR746270">
    <property type="protein sequence ID" value="CAA7398915.1"/>
    <property type="molecule type" value="Genomic_DNA"/>
</dbReference>
<keyword evidence="2" id="KW-1185">Reference proteome</keyword>
<reference evidence="1" key="1">
    <citation type="submission" date="2020-02" db="EMBL/GenBank/DDBJ databases">
        <authorList>
            <person name="Scholz U."/>
            <person name="Mascher M."/>
            <person name="Fiebig A."/>
        </authorList>
    </citation>
    <scope>NUCLEOTIDE SEQUENCE</scope>
</reference>
<dbReference type="Proteomes" id="UP000663760">
    <property type="component" value="Chromosome 7"/>
</dbReference>
<gene>
    <name evidence="1" type="ORF">SI8410_07009585</name>
</gene>
<evidence type="ECO:0000313" key="2">
    <source>
        <dbReference type="Proteomes" id="UP000663760"/>
    </source>
</evidence>
<organism evidence="1 2">
    <name type="scientific">Spirodela intermedia</name>
    <name type="common">Intermediate duckweed</name>
    <dbReference type="NCBI Taxonomy" id="51605"/>
    <lineage>
        <taxon>Eukaryota</taxon>
        <taxon>Viridiplantae</taxon>
        <taxon>Streptophyta</taxon>
        <taxon>Embryophyta</taxon>
        <taxon>Tracheophyta</taxon>
        <taxon>Spermatophyta</taxon>
        <taxon>Magnoliopsida</taxon>
        <taxon>Liliopsida</taxon>
        <taxon>Araceae</taxon>
        <taxon>Lemnoideae</taxon>
        <taxon>Spirodela</taxon>
    </lineage>
</organism>
<name>A0A7I8KPN7_SPIIN</name>
<protein>
    <submittedName>
        <fullName evidence="1">Uncharacterized protein</fullName>
    </submittedName>
</protein>
<dbReference type="AlphaFoldDB" id="A0A7I8KPN7"/>
<evidence type="ECO:0000313" key="1">
    <source>
        <dbReference type="EMBL" id="CAA7398915.1"/>
    </source>
</evidence>